<evidence type="ECO:0000313" key="3">
    <source>
        <dbReference type="Proteomes" id="UP000183080"/>
    </source>
</evidence>
<keyword evidence="1" id="KW-0812">Transmembrane</keyword>
<dbReference type="AlphaFoldDB" id="A0A1J5U9J8"/>
<proteinExistence type="predicted"/>
<dbReference type="STRING" id="1888995.BD935_03780"/>
<name>A0A1J5U9J8_9ARCH</name>
<organism evidence="2 3">
    <name type="scientific">Marine Group III euryarchaeote CG-Epi1</name>
    <dbReference type="NCBI Taxonomy" id="1888995"/>
    <lineage>
        <taxon>Archaea</taxon>
        <taxon>Methanobacteriati</taxon>
        <taxon>Thermoplasmatota</taxon>
        <taxon>Thermoplasmata</taxon>
        <taxon>Candidatus Thermoprofundales</taxon>
    </lineage>
</organism>
<keyword evidence="1" id="KW-1133">Transmembrane helix</keyword>
<sequence length="204" mass="23770">MEKGLTWQELDVFVTVPERPRIELWDLNNPGWSVNKSKQNRFVITPNGYGLSIFTTLPLLTFGTILTLIGILFILLSIAIKSNLVNSVIVLIIGILLLILCLLVRRSELCIDLNKGYFVWRYANWPRFRSWKYKLFKPFNFKIKKSENFGIDGYYITVMTEDQKEEVLIFFFCDQSPREEYPIIVKTLEDSLGLRKLFDSAENG</sequence>
<comment type="caution">
    <text evidence="2">The sequence shown here is derived from an EMBL/GenBank/DDBJ whole genome shotgun (WGS) entry which is preliminary data.</text>
</comment>
<feature type="transmembrane region" description="Helical" evidence="1">
    <location>
        <begin position="84"/>
        <end position="104"/>
    </location>
</feature>
<evidence type="ECO:0000256" key="1">
    <source>
        <dbReference type="SAM" id="Phobius"/>
    </source>
</evidence>
<evidence type="ECO:0000313" key="2">
    <source>
        <dbReference type="EMBL" id="OIR20950.1"/>
    </source>
</evidence>
<accession>A0A1J5U9J8</accession>
<gene>
    <name evidence="2" type="ORF">BD935_03780</name>
</gene>
<dbReference type="Proteomes" id="UP000183080">
    <property type="component" value="Unassembled WGS sequence"/>
</dbReference>
<protein>
    <submittedName>
        <fullName evidence="2">Uncharacterized protein</fullName>
    </submittedName>
</protein>
<keyword evidence="1" id="KW-0472">Membrane</keyword>
<feature type="transmembrane region" description="Helical" evidence="1">
    <location>
        <begin position="48"/>
        <end position="78"/>
    </location>
</feature>
<dbReference type="EMBL" id="MIZA01000004">
    <property type="protein sequence ID" value="OIR20950.1"/>
    <property type="molecule type" value="Genomic_DNA"/>
</dbReference>
<reference evidence="2 3" key="1">
    <citation type="submission" date="2016-08" db="EMBL/GenBank/DDBJ databases">
        <title>New Insights into Marine Group III Euryarchaeota, from dark to light.</title>
        <authorList>
            <person name="Haro-Moreno J.M."/>
            <person name="Rodriguez-Valera F."/>
            <person name="Lopez-Garcia P."/>
            <person name="Moreira D."/>
            <person name="Martin-Cuadrado A.B."/>
        </authorList>
    </citation>
    <scope>NUCLEOTIDE SEQUENCE [LARGE SCALE GENOMIC DNA]</scope>
    <source>
        <strain evidence="2">CG-Epi1</strain>
    </source>
</reference>